<dbReference type="EMBL" id="JAHBAY010000006">
    <property type="protein sequence ID" value="MBT0770627.1"/>
    <property type="molecule type" value="Genomic_DNA"/>
</dbReference>
<evidence type="ECO:0000313" key="2">
    <source>
        <dbReference type="EMBL" id="MBT0770627.1"/>
    </source>
</evidence>
<dbReference type="Proteomes" id="UP001197247">
    <property type="component" value="Unassembled WGS sequence"/>
</dbReference>
<evidence type="ECO:0000256" key="1">
    <source>
        <dbReference type="SAM" id="Phobius"/>
    </source>
</evidence>
<keyword evidence="1" id="KW-0472">Membrane</keyword>
<dbReference type="SUPFAM" id="SSF51055">
    <property type="entry name" value="Carbohydrate binding domain"/>
    <property type="match status" value="1"/>
</dbReference>
<comment type="caution">
    <text evidence="2">The sequence shown here is derived from an EMBL/GenBank/DDBJ whole genome shotgun (WGS) entry which is preliminary data.</text>
</comment>
<feature type="transmembrane region" description="Helical" evidence="1">
    <location>
        <begin position="7"/>
        <end position="24"/>
    </location>
</feature>
<keyword evidence="3" id="KW-1185">Reference proteome</keyword>
<proteinExistence type="predicted"/>
<keyword evidence="1" id="KW-0812">Transmembrane</keyword>
<dbReference type="InterPro" id="IPR036573">
    <property type="entry name" value="CBM_sf_5/12"/>
</dbReference>
<keyword evidence="1" id="KW-1133">Transmembrane helix</keyword>
<dbReference type="Gene3D" id="2.10.10.20">
    <property type="entry name" value="Carbohydrate-binding module superfamily 5/12"/>
    <property type="match status" value="1"/>
</dbReference>
<name>A0ABS5THT1_9ACTN</name>
<gene>
    <name evidence="2" type="ORF">KIH74_16915</name>
</gene>
<evidence type="ECO:0000313" key="3">
    <source>
        <dbReference type="Proteomes" id="UP001197247"/>
    </source>
</evidence>
<evidence type="ECO:0008006" key="4">
    <source>
        <dbReference type="Google" id="ProtNLM"/>
    </source>
</evidence>
<accession>A0ABS5THT1</accession>
<protein>
    <recommendedName>
        <fullName evidence="4">Chitin-binding type-3 domain-containing protein</fullName>
    </recommendedName>
</protein>
<organism evidence="2 3">
    <name type="scientific">Kineosporia corallincola</name>
    <dbReference type="NCBI Taxonomy" id="2835133"/>
    <lineage>
        <taxon>Bacteria</taxon>
        <taxon>Bacillati</taxon>
        <taxon>Actinomycetota</taxon>
        <taxon>Actinomycetes</taxon>
        <taxon>Kineosporiales</taxon>
        <taxon>Kineosporiaceae</taxon>
        <taxon>Kineosporia</taxon>
    </lineage>
</organism>
<dbReference type="RefSeq" id="WP_214156912.1">
    <property type="nucleotide sequence ID" value="NZ_JAHBAY010000006.1"/>
</dbReference>
<reference evidence="2 3" key="1">
    <citation type="submission" date="2021-05" db="EMBL/GenBank/DDBJ databases">
        <title>Kineosporia and Streptomyces sp. nov. two new marine actinobacteria isolated from Coral.</title>
        <authorList>
            <person name="Buangrab K."/>
            <person name="Sutthacheep M."/>
            <person name="Yeemin T."/>
            <person name="Harunari E."/>
            <person name="Igarashi Y."/>
            <person name="Kanchanasin P."/>
            <person name="Tanasupawat S."/>
            <person name="Phongsopitanun W."/>
        </authorList>
    </citation>
    <scope>NUCLEOTIDE SEQUENCE [LARGE SCALE GENOMIC DNA]</scope>
    <source>
        <strain evidence="2 3">J2-2</strain>
    </source>
</reference>
<sequence>MTATRGIVASLVVVTLVVVGVFVWQQTKSNCPDPFSAGGSYSSNDEVLFAGQVWRAKVSGSSEVPGPNATEWTSLGTC</sequence>